<organism evidence="5 6">
    <name type="scientific">Roseburia hominis</name>
    <dbReference type="NCBI Taxonomy" id="301301"/>
    <lineage>
        <taxon>Bacteria</taxon>
        <taxon>Bacillati</taxon>
        <taxon>Bacillota</taxon>
        <taxon>Clostridia</taxon>
        <taxon>Lachnospirales</taxon>
        <taxon>Lachnospiraceae</taxon>
        <taxon>Roseburia</taxon>
    </lineage>
</organism>
<dbReference type="AlphaFoldDB" id="A0A395VAP0"/>
<dbReference type="Gene3D" id="3.40.50.2300">
    <property type="match status" value="2"/>
</dbReference>
<dbReference type="SUPFAM" id="SSF47413">
    <property type="entry name" value="lambda repressor-like DNA-binding domains"/>
    <property type="match status" value="1"/>
</dbReference>
<dbReference type="GO" id="GO:0003700">
    <property type="term" value="F:DNA-binding transcription factor activity"/>
    <property type="evidence" value="ECO:0007669"/>
    <property type="project" value="TreeGrafter"/>
</dbReference>
<dbReference type="SUPFAM" id="SSF53822">
    <property type="entry name" value="Periplasmic binding protein-like I"/>
    <property type="match status" value="1"/>
</dbReference>
<dbReference type="InterPro" id="IPR001761">
    <property type="entry name" value="Peripla_BP/Lac1_sug-bd_dom"/>
</dbReference>
<dbReference type="InterPro" id="IPR028082">
    <property type="entry name" value="Peripla_BP_I"/>
</dbReference>
<dbReference type="InterPro" id="IPR010982">
    <property type="entry name" value="Lambda_DNA-bd_dom_sf"/>
</dbReference>
<gene>
    <name evidence="5" type="ORF">DWX93_03365</name>
</gene>
<evidence type="ECO:0000256" key="2">
    <source>
        <dbReference type="ARBA" id="ARBA00023125"/>
    </source>
</evidence>
<sequence>MSIKKIAELSGVSPATVSRVLNHPEYKCQSPAVRERIWKAAMQLGYTLNQAARNLKLGIVAEQKVYYIGVLMTRTENLDRMIDEMYLETTCACDGLIIIGKCNKEALKKLNRKYKCVVSVNRNSTNYEVDEVLCDGKKVASMAVEYLISLGHRNIDYVGECYNEARYAGFLETMRRHEIELDPSMIIQTHQTETEGFHAMQLLLDRLRGGHRSVVRLELEGKLMIRDSCAPVEESGWSDYCI</sequence>
<reference evidence="5 6" key="1">
    <citation type="submission" date="2018-08" db="EMBL/GenBank/DDBJ databases">
        <title>A genome reference for cultivated species of the human gut microbiota.</title>
        <authorList>
            <person name="Zou Y."/>
            <person name="Xue W."/>
            <person name="Luo G."/>
        </authorList>
    </citation>
    <scope>NUCLEOTIDE SEQUENCE [LARGE SCALE GENOMIC DNA]</scope>
    <source>
        <strain evidence="5 6">AF22-12AC</strain>
    </source>
</reference>
<dbReference type="RefSeq" id="WP_118096617.1">
    <property type="nucleotide sequence ID" value="NZ_QRVL01000001.1"/>
</dbReference>
<feature type="domain" description="HTH lacI-type" evidence="4">
    <location>
        <begin position="1"/>
        <end position="57"/>
    </location>
</feature>
<keyword evidence="2" id="KW-0238">DNA-binding</keyword>
<keyword evidence="3" id="KW-0804">Transcription</keyword>
<evidence type="ECO:0000256" key="3">
    <source>
        <dbReference type="ARBA" id="ARBA00023163"/>
    </source>
</evidence>
<dbReference type="Proteomes" id="UP000266172">
    <property type="component" value="Unassembled WGS sequence"/>
</dbReference>
<dbReference type="SMART" id="SM00354">
    <property type="entry name" value="HTH_LACI"/>
    <property type="match status" value="1"/>
</dbReference>
<protein>
    <submittedName>
        <fullName evidence="5">LacI family transcriptional regulator</fullName>
    </submittedName>
</protein>
<evidence type="ECO:0000313" key="6">
    <source>
        <dbReference type="Proteomes" id="UP000266172"/>
    </source>
</evidence>
<dbReference type="Pfam" id="PF00532">
    <property type="entry name" value="Peripla_BP_1"/>
    <property type="match status" value="1"/>
</dbReference>
<dbReference type="PROSITE" id="PS50932">
    <property type="entry name" value="HTH_LACI_2"/>
    <property type="match status" value="1"/>
</dbReference>
<dbReference type="PANTHER" id="PTHR30146:SF109">
    <property type="entry name" value="HTH-TYPE TRANSCRIPTIONAL REGULATOR GALS"/>
    <property type="match status" value="1"/>
</dbReference>
<evidence type="ECO:0000313" key="5">
    <source>
        <dbReference type="EMBL" id="RGS42377.1"/>
    </source>
</evidence>
<dbReference type="EMBL" id="QRVL01000001">
    <property type="protein sequence ID" value="RGS42377.1"/>
    <property type="molecule type" value="Genomic_DNA"/>
</dbReference>
<evidence type="ECO:0000256" key="1">
    <source>
        <dbReference type="ARBA" id="ARBA00023015"/>
    </source>
</evidence>
<keyword evidence="1" id="KW-0805">Transcription regulation</keyword>
<comment type="caution">
    <text evidence="5">The sequence shown here is derived from an EMBL/GenBank/DDBJ whole genome shotgun (WGS) entry which is preliminary data.</text>
</comment>
<dbReference type="InterPro" id="IPR000843">
    <property type="entry name" value="HTH_LacI"/>
</dbReference>
<evidence type="ECO:0000259" key="4">
    <source>
        <dbReference type="PROSITE" id="PS50932"/>
    </source>
</evidence>
<dbReference type="CDD" id="cd01392">
    <property type="entry name" value="HTH_LacI"/>
    <property type="match status" value="1"/>
</dbReference>
<accession>A0A395VAP0</accession>
<dbReference type="Pfam" id="PF00356">
    <property type="entry name" value="LacI"/>
    <property type="match status" value="1"/>
</dbReference>
<dbReference type="PANTHER" id="PTHR30146">
    <property type="entry name" value="LACI-RELATED TRANSCRIPTIONAL REPRESSOR"/>
    <property type="match status" value="1"/>
</dbReference>
<dbReference type="GO" id="GO:0000976">
    <property type="term" value="F:transcription cis-regulatory region binding"/>
    <property type="evidence" value="ECO:0007669"/>
    <property type="project" value="TreeGrafter"/>
</dbReference>
<name>A0A395VAP0_9FIRM</name>
<proteinExistence type="predicted"/>
<dbReference type="Gene3D" id="1.10.260.40">
    <property type="entry name" value="lambda repressor-like DNA-binding domains"/>
    <property type="match status" value="1"/>
</dbReference>